<organism evidence="1 2">
    <name type="scientific">Tritonibacter mobilis F1926</name>
    <dbReference type="NCBI Taxonomy" id="1265309"/>
    <lineage>
        <taxon>Bacteria</taxon>
        <taxon>Pseudomonadati</taxon>
        <taxon>Pseudomonadota</taxon>
        <taxon>Alphaproteobacteria</taxon>
        <taxon>Rhodobacterales</taxon>
        <taxon>Paracoccaceae</taxon>
        <taxon>Tritonibacter</taxon>
    </lineage>
</organism>
<dbReference type="KEGG" id="rmb:K529_003940"/>
<protein>
    <submittedName>
        <fullName evidence="1">Uncharacterized protein</fullName>
    </submittedName>
</protein>
<name>A0A1B1A085_9RHOB</name>
<proteinExistence type="predicted"/>
<dbReference type="AlphaFoldDB" id="A0A1B1A085"/>
<dbReference type="RefSeq" id="WP_005615243.1">
    <property type="nucleotide sequence ID" value="NZ_CP015230.1"/>
</dbReference>
<sequence>MSEFDLHLGAKVIAGNKNWHEASVTTLLAVLLFGRVEKFVHCEKLVYVRWWRGKPYLTAIREARA</sequence>
<evidence type="ECO:0000313" key="1">
    <source>
        <dbReference type="EMBL" id="ANP39908.1"/>
    </source>
</evidence>
<dbReference type="GeneID" id="28248954"/>
<dbReference type="Proteomes" id="UP000013243">
    <property type="component" value="Chromosome"/>
</dbReference>
<accession>A0A1B1A085</accession>
<gene>
    <name evidence="1" type="ORF">K529_003940</name>
</gene>
<dbReference type="STRING" id="1265309.K529_003940"/>
<dbReference type="EMBL" id="CP015230">
    <property type="protein sequence ID" value="ANP39908.1"/>
    <property type="molecule type" value="Genomic_DNA"/>
</dbReference>
<reference evidence="1 2" key="1">
    <citation type="journal article" date="2016" name="ISME J.">
        <title>Global occurrence and heterogeneity of the Roseobacter-clade species Ruegeria mobilis.</title>
        <authorList>
            <person name="Sonnenschein E."/>
            <person name="Gram L."/>
        </authorList>
    </citation>
    <scope>NUCLEOTIDE SEQUENCE [LARGE SCALE GENOMIC DNA]</scope>
    <source>
        <strain evidence="1 2">F1926</strain>
    </source>
</reference>
<evidence type="ECO:0000313" key="2">
    <source>
        <dbReference type="Proteomes" id="UP000013243"/>
    </source>
</evidence>